<sequence>MKLSTLASLISAFTSCRARPDFDHEDCELWVHPNWTCHMPIDCLPEWPSETGNYLGPTSLNMRGRSERLGQVLIPALEDAKRLEDTLANLFPAFRDALAARDDQISGLTRRGLPHLRKAEEPQCCRPTWECFHFTENVPTMTAPDGTGNYIAYLEDWYKFVCCLVDYMWPRPNCLNAPNAPPLRWNEPPECSNEGGHVDD</sequence>
<keyword evidence="1" id="KW-0732">Signal</keyword>
<feature type="chain" id="PRO_5002251259" evidence="1">
    <location>
        <begin position="19"/>
        <end position="200"/>
    </location>
</feature>
<protein>
    <submittedName>
        <fullName evidence="2">Uncharacterized protein</fullName>
    </submittedName>
</protein>
<reference evidence="2 3" key="1">
    <citation type="submission" date="2015-01" db="EMBL/GenBank/DDBJ databases">
        <title>The Genome Sequence of Exophiala sideris CBS121828.</title>
        <authorList>
            <consortium name="The Broad Institute Genomics Platform"/>
            <person name="Cuomo C."/>
            <person name="de Hoog S."/>
            <person name="Gorbushina A."/>
            <person name="Stielow B."/>
            <person name="Teixiera M."/>
            <person name="Abouelleil A."/>
            <person name="Chapman S.B."/>
            <person name="Priest M."/>
            <person name="Young S.K."/>
            <person name="Wortman J."/>
            <person name="Nusbaum C."/>
            <person name="Birren B."/>
        </authorList>
    </citation>
    <scope>NUCLEOTIDE SEQUENCE [LARGE SCALE GENOMIC DNA]</scope>
    <source>
        <strain evidence="2 3">CBS 121828</strain>
    </source>
</reference>
<evidence type="ECO:0000256" key="1">
    <source>
        <dbReference type="SAM" id="SignalP"/>
    </source>
</evidence>
<evidence type="ECO:0000313" key="2">
    <source>
        <dbReference type="EMBL" id="KIV84531.1"/>
    </source>
</evidence>
<dbReference type="PROSITE" id="PS51257">
    <property type="entry name" value="PROKAR_LIPOPROTEIN"/>
    <property type="match status" value="1"/>
</dbReference>
<gene>
    <name evidence="2" type="ORF">PV11_00305</name>
</gene>
<dbReference type="AlphaFoldDB" id="A0A0D1X9N7"/>
<feature type="signal peptide" evidence="1">
    <location>
        <begin position="1"/>
        <end position="18"/>
    </location>
</feature>
<accession>A0A0D1X9N7</accession>
<dbReference type="HOGENOM" id="CLU_1384200_0_0_1"/>
<dbReference type="EMBL" id="KN846951">
    <property type="protein sequence ID" value="KIV84531.1"/>
    <property type="molecule type" value="Genomic_DNA"/>
</dbReference>
<organism evidence="2 3">
    <name type="scientific">Exophiala sideris</name>
    <dbReference type="NCBI Taxonomy" id="1016849"/>
    <lineage>
        <taxon>Eukaryota</taxon>
        <taxon>Fungi</taxon>
        <taxon>Dikarya</taxon>
        <taxon>Ascomycota</taxon>
        <taxon>Pezizomycotina</taxon>
        <taxon>Eurotiomycetes</taxon>
        <taxon>Chaetothyriomycetidae</taxon>
        <taxon>Chaetothyriales</taxon>
        <taxon>Herpotrichiellaceae</taxon>
        <taxon>Exophiala</taxon>
    </lineage>
</organism>
<dbReference type="Proteomes" id="UP000053599">
    <property type="component" value="Unassembled WGS sequence"/>
</dbReference>
<name>A0A0D1X9N7_9EURO</name>
<evidence type="ECO:0000313" key="3">
    <source>
        <dbReference type="Proteomes" id="UP000053599"/>
    </source>
</evidence>
<dbReference type="OrthoDB" id="10366093at2759"/>
<proteinExistence type="predicted"/>